<organism evidence="3 4">
    <name type="scientific">Candidatus Phosphoribacter hodrii</name>
    <dbReference type="NCBI Taxonomy" id="2953743"/>
    <lineage>
        <taxon>Bacteria</taxon>
        <taxon>Bacillati</taxon>
        <taxon>Actinomycetota</taxon>
        <taxon>Actinomycetes</taxon>
        <taxon>Micrococcales</taxon>
        <taxon>Dermatophilaceae</taxon>
        <taxon>Candidatus Phosphoribacter</taxon>
    </lineage>
</organism>
<dbReference type="EMBL" id="JADIXZ010000004">
    <property type="protein sequence ID" value="MBK6300456.1"/>
    <property type="molecule type" value="Genomic_DNA"/>
</dbReference>
<dbReference type="AlphaFoldDB" id="A0A935CEW6"/>
<evidence type="ECO:0000313" key="3">
    <source>
        <dbReference type="EMBL" id="MBK6300456.1"/>
    </source>
</evidence>
<dbReference type="PROSITE" id="PS51257">
    <property type="entry name" value="PROKAR_LIPOPROTEIN"/>
    <property type="match status" value="1"/>
</dbReference>
<accession>A0A935CEW6</accession>
<keyword evidence="1" id="KW-0732">Signal</keyword>
<dbReference type="CDD" id="cd00158">
    <property type="entry name" value="RHOD"/>
    <property type="match status" value="1"/>
</dbReference>
<feature type="signal peptide" evidence="1">
    <location>
        <begin position="1"/>
        <end position="22"/>
    </location>
</feature>
<dbReference type="PANTHER" id="PTHR43031">
    <property type="entry name" value="FAD-DEPENDENT OXIDOREDUCTASE"/>
    <property type="match status" value="1"/>
</dbReference>
<reference evidence="3 4" key="1">
    <citation type="submission" date="2020-10" db="EMBL/GenBank/DDBJ databases">
        <title>Connecting structure to function with the recovery of over 1000 high-quality activated sludge metagenome-assembled genomes encoding full-length rRNA genes using long-read sequencing.</title>
        <authorList>
            <person name="Singleton C.M."/>
            <person name="Petriglieri F."/>
            <person name="Kristensen J.M."/>
            <person name="Kirkegaard R.H."/>
            <person name="Michaelsen T.Y."/>
            <person name="Andersen M.H."/>
            <person name="Karst S.M."/>
            <person name="Dueholm M.S."/>
            <person name="Nielsen P.H."/>
            <person name="Albertsen M."/>
        </authorList>
    </citation>
    <scope>NUCLEOTIDE SEQUENCE [LARGE SCALE GENOMIC DNA]</scope>
    <source>
        <strain evidence="3">AalE_18-Q3-R2-46_BAT3C.188</strain>
    </source>
</reference>
<dbReference type="Proteomes" id="UP000718281">
    <property type="component" value="Unassembled WGS sequence"/>
</dbReference>
<dbReference type="PROSITE" id="PS50206">
    <property type="entry name" value="RHODANESE_3"/>
    <property type="match status" value="1"/>
</dbReference>
<dbReference type="PANTHER" id="PTHR43031:SF16">
    <property type="entry name" value="OXIDOREDUCTASE"/>
    <property type="match status" value="1"/>
</dbReference>
<feature type="domain" description="Rhodanese" evidence="2">
    <location>
        <begin position="60"/>
        <end position="150"/>
    </location>
</feature>
<name>A0A935CEW6_9MICO</name>
<dbReference type="Gene3D" id="3.40.250.10">
    <property type="entry name" value="Rhodanese-like domain"/>
    <property type="match status" value="1"/>
</dbReference>
<gene>
    <name evidence="3" type="ORF">IPF40_05195</name>
</gene>
<dbReference type="SMART" id="SM00450">
    <property type="entry name" value="RHOD"/>
    <property type="match status" value="1"/>
</dbReference>
<dbReference type="InterPro" id="IPR001763">
    <property type="entry name" value="Rhodanese-like_dom"/>
</dbReference>
<evidence type="ECO:0000313" key="4">
    <source>
        <dbReference type="Proteomes" id="UP000718281"/>
    </source>
</evidence>
<feature type="chain" id="PRO_5038127939" evidence="1">
    <location>
        <begin position="23"/>
        <end position="150"/>
    </location>
</feature>
<protein>
    <submittedName>
        <fullName evidence="3">Rhodanese-like domain-containing protein</fullName>
    </submittedName>
</protein>
<dbReference type="SUPFAM" id="SSF52821">
    <property type="entry name" value="Rhodanese/Cell cycle control phosphatase"/>
    <property type="match status" value="1"/>
</dbReference>
<evidence type="ECO:0000256" key="1">
    <source>
        <dbReference type="SAM" id="SignalP"/>
    </source>
</evidence>
<dbReference type="InterPro" id="IPR050229">
    <property type="entry name" value="GlpE_sulfurtransferase"/>
</dbReference>
<dbReference type="InterPro" id="IPR036873">
    <property type="entry name" value="Rhodanese-like_dom_sf"/>
</dbReference>
<proteinExistence type="predicted"/>
<sequence>MTFRRLAVIVATVAVAAFTVGACSGSPGSGSAPLASAAAATAAPANGAEVDAAGFAAALKRPGTVVLDVRTPAEFAAGHLAGAVNVDVNAADFRTIVGGLAKDVPYAVYCRSGNRSATALAIMKGLGFTNTFHLGGGIQAWTAAGGAVTQ</sequence>
<dbReference type="Pfam" id="PF00581">
    <property type="entry name" value="Rhodanese"/>
    <property type="match status" value="1"/>
</dbReference>
<evidence type="ECO:0000259" key="2">
    <source>
        <dbReference type="PROSITE" id="PS50206"/>
    </source>
</evidence>
<comment type="caution">
    <text evidence="3">The sequence shown here is derived from an EMBL/GenBank/DDBJ whole genome shotgun (WGS) entry which is preliminary data.</text>
</comment>